<feature type="compositionally biased region" description="Basic and acidic residues" evidence="2">
    <location>
        <begin position="521"/>
        <end position="548"/>
    </location>
</feature>
<feature type="region of interest" description="Disordered" evidence="2">
    <location>
        <begin position="707"/>
        <end position="794"/>
    </location>
</feature>
<evidence type="ECO:0000256" key="3">
    <source>
        <dbReference type="SAM" id="Phobius"/>
    </source>
</evidence>
<keyword evidence="3" id="KW-0812">Transmembrane</keyword>
<gene>
    <name evidence="4" type="ORF">CCMP2556_LOCUS16035</name>
</gene>
<proteinExistence type="predicted"/>
<dbReference type="Proteomes" id="UP001642484">
    <property type="component" value="Unassembled WGS sequence"/>
</dbReference>
<feature type="transmembrane region" description="Helical" evidence="3">
    <location>
        <begin position="25"/>
        <end position="44"/>
    </location>
</feature>
<name>A0ABP0KGY5_9DINO</name>
<feature type="coiled-coil region" evidence="1">
    <location>
        <begin position="579"/>
        <end position="623"/>
    </location>
</feature>
<organism evidence="4 5">
    <name type="scientific">Durusdinium trenchii</name>
    <dbReference type="NCBI Taxonomy" id="1381693"/>
    <lineage>
        <taxon>Eukaryota</taxon>
        <taxon>Sar</taxon>
        <taxon>Alveolata</taxon>
        <taxon>Dinophyceae</taxon>
        <taxon>Suessiales</taxon>
        <taxon>Symbiodiniaceae</taxon>
        <taxon>Durusdinium</taxon>
    </lineage>
</organism>
<keyword evidence="3" id="KW-0472">Membrane</keyword>
<keyword evidence="5" id="KW-1185">Reference proteome</keyword>
<comment type="caution">
    <text evidence="4">The sequence shown here is derived from an EMBL/GenBank/DDBJ whole genome shotgun (WGS) entry which is preliminary data.</text>
</comment>
<dbReference type="EMBL" id="CAXAMN010008557">
    <property type="protein sequence ID" value="CAK9025580.1"/>
    <property type="molecule type" value="Genomic_DNA"/>
</dbReference>
<sequence>MAWHSWLPHLSVPKKVAFDNPKLNVLYYIFHLPIIAYAVAIFAFQKQYSEVISNSPFLMVNVDPLDAWPYLLTTGTPDPDPSIQAWCLASGGPALCESDPVLYATCVEMVTEHILSQMPGMSITSICTGMCDLNNISFGCMIPPSLFRQQGSTALQIIPYVAFNKGLFSGANRNMLVQMNPLLRYAPVTFNYSFQMSRPAPWFFSNDQSISDKKTNLDAYTVAITVRGNALLVFNPGEPVIVTPPNIVTLAGVSWNVTTIIYGGEFYAVVNCYTDSYDMPSVLDWSGFPEIDPTLEIPVCLLTVEQLRPISMYKQTDTVADSAQAASQIRVDTGRGSSYHRCPSAAAIALNLISLAVLLKFPAMAAVLFATKCLGSLSKIYKRAQEETFDVSMRIAQLGLRLLSDTMALMLLDQKASGISKARLREQMCDILKTAAPSQDHNAIADELSQHIFRMLRHLQHSPSSKYEEGLVDSSQLATLMSLGQTVHINDLCAYFDTSRRRSYLEWFLLPSSHRKLLREKRALSREQKDDRQDVKEEMDPEDSKAEELPEPGMDEGKEEDARTGQVGQVGQVEVRVSSQREILEVEALEAEIDGLMAEVKALKVRQNHREDQEAQKKQVEDQVTHLFVAVEDLVRSVDSLEEVPNATAKEGLEELRKGTDALDARISKFEQENAQLSREIKALHAWADARQEAQLQELEVATAIAQAASRHTRPEEEEVGIEAIPKSAPSQPSGMGTAREHAALSDGGQVEKQRVEAVTAAPGPAQVHSPGQGGQGGGAPGRLRSDPFNQRRT</sequence>
<reference evidence="4 5" key="1">
    <citation type="submission" date="2024-02" db="EMBL/GenBank/DDBJ databases">
        <authorList>
            <person name="Chen Y."/>
            <person name="Shah S."/>
            <person name="Dougan E. K."/>
            <person name="Thang M."/>
            <person name="Chan C."/>
        </authorList>
    </citation>
    <scope>NUCLEOTIDE SEQUENCE [LARGE SCALE GENOMIC DNA]</scope>
</reference>
<keyword evidence="1" id="KW-0175">Coiled coil</keyword>
<protein>
    <submittedName>
        <fullName evidence="4">Uncharacterized protein</fullName>
    </submittedName>
</protein>
<feature type="compositionally biased region" description="Acidic residues" evidence="2">
    <location>
        <begin position="549"/>
        <end position="559"/>
    </location>
</feature>
<accession>A0ABP0KGY5</accession>
<feature type="transmembrane region" description="Helical" evidence="3">
    <location>
        <begin position="345"/>
        <end position="370"/>
    </location>
</feature>
<feature type="coiled-coil region" evidence="1">
    <location>
        <begin position="653"/>
        <end position="680"/>
    </location>
</feature>
<feature type="compositionally biased region" description="Basic and acidic residues" evidence="2">
    <location>
        <begin position="739"/>
        <end position="756"/>
    </location>
</feature>
<evidence type="ECO:0000313" key="4">
    <source>
        <dbReference type="EMBL" id="CAK9025580.1"/>
    </source>
</evidence>
<feature type="region of interest" description="Disordered" evidence="2">
    <location>
        <begin position="521"/>
        <end position="568"/>
    </location>
</feature>
<keyword evidence="3" id="KW-1133">Transmembrane helix</keyword>
<evidence type="ECO:0000256" key="2">
    <source>
        <dbReference type="SAM" id="MobiDB-lite"/>
    </source>
</evidence>
<evidence type="ECO:0000256" key="1">
    <source>
        <dbReference type="SAM" id="Coils"/>
    </source>
</evidence>
<feature type="compositionally biased region" description="Gly residues" evidence="2">
    <location>
        <begin position="772"/>
        <end position="781"/>
    </location>
</feature>
<evidence type="ECO:0000313" key="5">
    <source>
        <dbReference type="Proteomes" id="UP001642484"/>
    </source>
</evidence>